<organism evidence="2 3">
    <name type="scientific">Actinoplanes regularis</name>
    <dbReference type="NCBI Taxonomy" id="52697"/>
    <lineage>
        <taxon>Bacteria</taxon>
        <taxon>Bacillati</taxon>
        <taxon>Actinomycetota</taxon>
        <taxon>Actinomycetes</taxon>
        <taxon>Micromonosporales</taxon>
        <taxon>Micromonosporaceae</taxon>
        <taxon>Actinoplanes</taxon>
    </lineage>
</organism>
<dbReference type="AlphaFoldDB" id="A0A238VAL9"/>
<dbReference type="EMBL" id="FZNR01000001">
    <property type="protein sequence ID" value="SNR31241.1"/>
    <property type="molecule type" value="Genomic_DNA"/>
</dbReference>
<feature type="compositionally biased region" description="Basic and acidic residues" evidence="1">
    <location>
        <begin position="204"/>
        <end position="213"/>
    </location>
</feature>
<accession>A0A238VAL9</accession>
<evidence type="ECO:0000313" key="2">
    <source>
        <dbReference type="EMBL" id="SNR31241.1"/>
    </source>
</evidence>
<feature type="compositionally biased region" description="Gly residues" evidence="1">
    <location>
        <begin position="190"/>
        <end position="199"/>
    </location>
</feature>
<feature type="region of interest" description="Disordered" evidence="1">
    <location>
        <begin position="166"/>
        <end position="241"/>
    </location>
</feature>
<feature type="region of interest" description="Disordered" evidence="1">
    <location>
        <begin position="54"/>
        <end position="76"/>
    </location>
</feature>
<reference evidence="2 3" key="1">
    <citation type="submission" date="2017-06" db="EMBL/GenBank/DDBJ databases">
        <authorList>
            <person name="Kim H.J."/>
            <person name="Triplett B.A."/>
        </authorList>
    </citation>
    <scope>NUCLEOTIDE SEQUENCE [LARGE SCALE GENOMIC DNA]</scope>
    <source>
        <strain evidence="2 3">DSM 43151</strain>
    </source>
</reference>
<name>A0A238VAL9_9ACTN</name>
<dbReference type="Proteomes" id="UP000198415">
    <property type="component" value="Unassembled WGS sequence"/>
</dbReference>
<protein>
    <submittedName>
        <fullName evidence="2">Uncharacterized protein</fullName>
    </submittedName>
</protein>
<keyword evidence="3" id="KW-1185">Reference proteome</keyword>
<evidence type="ECO:0000256" key="1">
    <source>
        <dbReference type="SAM" id="MobiDB-lite"/>
    </source>
</evidence>
<evidence type="ECO:0000313" key="3">
    <source>
        <dbReference type="Proteomes" id="UP000198415"/>
    </source>
</evidence>
<feature type="region of interest" description="Disordered" evidence="1">
    <location>
        <begin position="16"/>
        <end position="39"/>
    </location>
</feature>
<proteinExistence type="predicted"/>
<feature type="compositionally biased region" description="Basic and acidic residues" evidence="1">
    <location>
        <begin position="54"/>
        <end position="63"/>
    </location>
</feature>
<sequence length="253" mass="26445">MLPRLAAATAAQGVRARVGLGPGEDPRQPDRSGGLIPRGAEVVLPRFTSDDLPLRRLRAERGKGTGTGEPVGIEDAPDALVAGPRRLRAGMAGAHTGAVVDDRYGYAAVARGYQAAGSTRCTPDTPDKDSPCTYCSRLLEPAVGVPYPRRPPGRWTWRPRCGEGHKPVRSGCAAAAPAPTGREGPAPQGPGRGCEGGRAGPETVGRRVRETGRRPAAPHGAPPRVPEGLAEPTEGSLDYSRSRARALRCFCGD</sequence>
<gene>
    <name evidence="2" type="ORF">SAMN06264365_101925</name>
</gene>